<dbReference type="EMBL" id="BKAG01000097">
    <property type="protein sequence ID" value="GEP46406.1"/>
    <property type="molecule type" value="Genomic_DNA"/>
</dbReference>
<dbReference type="Proteomes" id="UP000321577">
    <property type="component" value="Unassembled WGS sequence"/>
</dbReference>
<comment type="caution">
    <text evidence="1">The sequence shown here is derived from an EMBL/GenBank/DDBJ whole genome shotgun (WGS) entry which is preliminary data.</text>
</comment>
<dbReference type="AlphaFoldDB" id="A0A512MI38"/>
<proteinExistence type="predicted"/>
<gene>
    <name evidence="1" type="ORF">BGE01nite_56970</name>
</gene>
<evidence type="ECO:0000313" key="1">
    <source>
        <dbReference type="EMBL" id="GEP46406.1"/>
    </source>
</evidence>
<keyword evidence="2" id="KW-1185">Reference proteome</keyword>
<protein>
    <submittedName>
        <fullName evidence="1">Uncharacterized protein</fullName>
    </submittedName>
</protein>
<sequence>MARIGETRAQCEARYGPSLKLRSDGDTSVHERAGLQIQCIYFDGKCESIRFSKLVEPRADAVPLTEAEVKTLMEASSGGRPWTLSSSDEATHFRAWECGTLSAMYSGNITHELIISTAAHHQRLKDKAAAVEAAKGKGSLKDF</sequence>
<organism evidence="1 2">
    <name type="scientific">Brevifollis gellanilyticus</name>
    <dbReference type="NCBI Taxonomy" id="748831"/>
    <lineage>
        <taxon>Bacteria</taxon>
        <taxon>Pseudomonadati</taxon>
        <taxon>Verrucomicrobiota</taxon>
        <taxon>Verrucomicrobiia</taxon>
        <taxon>Verrucomicrobiales</taxon>
        <taxon>Verrucomicrobiaceae</taxon>
    </lineage>
</organism>
<accession>A0A512MI38</accession>
<evidence type="ECO:0000313" key="2">
    <source>
        <dbReference type="Proteomes" id="UP000321577"/>
    </source>
</evidence>
<reference evidence="1 2" key="1">
    <citation type="submission" date="2019-07" db="EMBL/GenBank/DDBJ databases">
        <title>Whole genome shotgun sequence of Brevifollis gellanilyticus NBRC 108608.</title>
        <authorList>
            <person name="Hosoyama A."/>
            <person name="Uohara A."/>
            <person name="Ohji S."/>
            <person name="Ichikawa N."/>
        </authorList>
    </citation>
    <scope>NUCLEOTIDE SEQUENCE [LARGE SCALE GENOMIC DNA]</scope>
    <source>
        <strain evidence="1 2">NBRC 108608</strain>
    </source>
</reference>
<name>A0A512MI38_9BACT</name>